<feature type="transmembrane region" description="Helical" evidence="1">
    <location>
        <begin position="31"/>
        <end position="53"/>
    </location>
</feature>
<gene>
    <name evidence="2" type="ORF">GA0070621_2644</name>
</gene>
<evidence type="ECO:0008006" key="4">
    <source>
        <dbReference type="Google" id="ProtNLM"/>
    </source>
</evidence>
<accession>A0A1A8ZRT4</accession>
<protein>
    <recommendedName>
        <fullName evidence="4">Secreted protein</fullName>
    </recommendedName>
</protein>
<dbReference type="PATRIC" id="fig|299146.4.peg.2739"/>
<dbReference type="EMBL" id="LT594324">
    <property type="protein sequence ID" value="SBT46544.1"/>
    <property type="molecule type" value="Genomic_DNA"/>
</dbReference>
<keyword evidence="1" id="KW-0472">Membrane</keyword>
<evidence type="ECO:0000313" key="2">
    <source>
        <dbReference type="EMBL" id="SBT46544.1"/>
    </source>
</evidence>
<feature type="transmembrane region" description="Helical" evidence="1">
    <location>
        <begin position="403"/>
        <end position="429"/>
    </location>
</feature>
<feature type="transmembrane region" description="Helical" evidence="1">
    <location>
        <begin position="201"/>
        <end position="220"/>
    </location>
</feature>
<dbReference type="AlphaFoldDB" id="A0A1A8ZRT4"/>
<proteinExistence type="predicted"/>
<evidence type="ECO:0000313" key="3">
    <source>
        <dbReference type="Proteomes" id="UP000198765"/>
    </source>
</evidence>
<dbReference type="Proteomes" id="UP000198765">
    <property type="component" value="Chromosome I"/>
</dbReference>
<keyword evidence="1" id="KW-1133">Transmembrane helix</keyword>
<sequence>MVGVTLVRGPATVATRLPGVRRRLRRTPGRLALATAVLVVLGLATGVAGALGVRQRIDLVNGAVARSGDLTVAVQRLYRALSDADATAASAFLTGGVEPVALRERYQSDIDDAAAALALVSAGRAGGDRGDAAVAQITTELPVYTGLVETARVYNRQGVPIGGAYLREASGLMRERLLPAVQRLSEATARELDDARDRAAAFPWFAVLLGLLTIAALVAVQRYLARTTNRVLNIGLVAATAATVGLVLWLGVSAVLAAGRLDASREQGSEPVARLAGVRVAALQARADEAHTLIARGNGARFEEDYVRAMADVTGRSGLPAVSNADPATRNSVDAATGEVRRWLAAHQELRALDDGGEYARAVAAAVGTGPESTASIFNQLDAHLADAIEHNGERFDRDVHRAAGALAGADTAVAVLATLLIVGAALGIQRRLAEYR</sequence>
<reference evidence="2 3" key="1">
    <citation type="submission" date="2016-06" db="EMBL/GenBank/DDBJ databases">
        <authorList>
            <person name="Kjaerup R.B."/>
            <person name="Dalgaard T.S."/>
            <person name="Juul-Madsen H.R."/>
        </authorList>
    </citation>
    <scope>NUCLEOTIDE SEQUENCE [LARGE SCALE GENOMIC DNA]</scope>
    <source>
        <strain evidence="2 3">DSM 45248</strain>
    </source>
</reference>
<keyword evidence="1" id="KW-0812">Transmembrane</keyword>
<feature type="transmembrane region" description="Helical" evidence="1">
    <location>
        <begin position="232"/>
        <end position="258"/>
    </location>
</feature>
<keyword evidence="3" id="KW-1185">Reference proteome</keyword>
<evidence type="ECO:0000256" key="1">
    <source>
        <dbReference type="SAM" id="Phobius"/>
    </source>
</evidence>
<organism evidence="2 3">
    <name type="scientific">Micromonospora narathiwatensis</name>
    <dbReference type="NCBI Taxonomy" id="299146"/>
    <lineage>
        <taxon>Bacteria</taxon>
        <taxon>Bacillati</taxon>
        <taxon>Actinomycetota</taxon>
        <taxon>Actinomycetes</taxon>
        <taxon>Micromonosporales</taxon>
        <taxon>Micromonosporaceae</taxon>
        <taxon>Micromonospora</taxon>
    </lineage>
</organism>
<name>A0A1A8ZRT4_9ACTN</name>